<reference evidence="3" key="2">
    <citation type="submission" date="2021-04" db="EMBL/GenBank/DDBJ databases">
        <authorList>
            <person name="Gilroy R."/>
        </authorList>
    </citation>
    <scope>NUCLEOTIDE SEQUENCE</scope>
    <source>
        <strain evidence="3">CHK192-9172</strain>
    </source>
</reference>
<evidence type="ECO:0000256" key="1">
    <source>
        <dbReference type="SAM" id="Phobius"/>
    </source>
</evidence>
<accession>A0A9D2IFM8</accession>
<keyword evidence="1" id="KW-0812">Transmembrane</keyword>
<reference evidence="3" key="1">
    <citation type="journal article" date="2021" name="PeerJ">
        <title>Extensive microbial diversity within the chicken gut microbiome revealed by metagenomics and culture.</title>
        <authorList>
            <person name="Gilroy R."/>
            <person name="Ravi A."/>
            <person name="Getino M."/>
            <person name="Pursley I."/>
            <person name="Horton D.L."/>
            <person name="Alikhan N.F."/>
            <person name="Baker D."/>
            <person name="Gharbi K."/>
            <person name="Hall N."/>
            <person name="Watson M."/>
            <person name="Adriaenssens E.M."/>
            <person name="Foster-Nyarko E."/>
            <person name="Jarju S."/>
            <person name="Secka A."/>
            <person name="Antonio M."/>
            <person name="Oren A."/>
            <person name="Chaudhuri R.R."/>
            <person name="La Ragione R."/>
            <person name="Hildebrand F."/>
            <person name="Pallen M.J."/>
        </authorList>
    </citation>
    <scope>NUCLEOTIDE SEQUENCE</scope>
    <source>
        <strain evidence="3">CHK192-9172</strain>
    </source>
</reference>
<feature type="non-terminal residue" evidence="3">
    <location>
        <position position="585"/>
    </location>
</feature>
<protein>
    <submittedName>
        <fullName evidence="3">Glycerophosphodiester phosphodiesterase</fullName>
    </submittedName>
</protein>
<dbReference type="PANTHER" id="PTHR46211">
    <property type="entry name" value="GLYCEROPHOSPHORYL DIESTER PHOSPHODIESTERASE"/>
    <property type="match status" value="1"/>
</dbReference>
<feature type="transmembrane region" description="Helical" evidence="1">
    <location>
        <begin position="333"/>
        <end position="351"/>
    </location>
</feature>
<name>A0A9D2IFM8_9FIRM</name>
<dbReference type="GO" id="GO:0006629">
    <property type="term" value="P:lipid metabolic process"/>
    <property type="evidence" value="ECO:0007669"/>
    <property type="project" value="InterPro"/>
</dbReference>
<feature type="domain" description="GP-PDE" evidence="2">
    <location>
        <begin position="365"/>
        <end position="585"/>
    </location>
</feature>
<feature type="transmembrane region" description="Helical" evidence="1">
    <location>
        <begin position="223"/>
        <end position="248"/>
    </location>
</feature>
<keyword evidence="1" id="KW-0472">Membrane</keyword>
<dbReference type="Gene3D" id="3.20.20.190">
    <property type="entry name" value="Phosphatidylinositol (PI) phosphodiesterase"/>
    <property type="match status" value="1"/>
</dbReference>
<gene>
    <name evidence="3" type="ORF">IAA08_06430</name>
</gene>
<dbReference type="PROSITE" id="PS51704">
    <property type="entry name" value="GP_PDE"/>
    <property type="match status" value="1"/>
</dbReference>
<dbReference type="InterPro" id="IPR018476">
    <property type="entry name" value="GlyceroP-diester-Pdiesterase_M"/>
</dbReference>
<evidence type="ECO:0000313" key="3">
    <source>
        <dbReference type="EMBL" id="HIZ07554.1"/>
    </source>
</evidence>
<evidence type="ECO:0000259" key="2">
    <source>
        <dbReference type="PROSITE" id="PS51704"/>
    </source>
</evidence>
<dbReference type="GO" id="GO:0008081">
    <property type="term" value="F:phosphoric diester hydrolase activity"/>
    <property type="evidence" value="ECO:0007669"/>
    <property type="project" value="InterPro"/>
</dbReference>
<keyword evidence="1" id="KW-1133">Transmembrane helix</keyword>
<dbReference type="SUPFAM" id="SSF51695">
    <property type="entry name" value="PLC-like phosphodiesterases"/>
    <property type="match status" value="1"/>
</dbReference>
<feature type="transmembrane region" description="Helical" evidence="1">
    <location>
        <begin position="162"/>
        <end position="182"/>
    </location>
</feature>
<dbReference type="AlphaFoldDB" id="A0A9D2IFM8"/>
<dbReference type="Proteomes" id="UP000824024">
    <property type="component" value="Unassembled WGS sequence"/>
</dbReference>
<comment type="caution">
    <text evidence="3">The sequence shown here is derived from an EMBL/GenBank/DDBJ whole genome shotgun (WGS) entry which is preliminary data.</text>
</comment>
<feature type="transmembrane region" description="Helical" evidence="1">
    <location>
        <begin position="268"/>
        <end position="295"/>
    </location>
</feature>
<feature type="transmembrane region" description="Helical" evidence="1">
    <location>
        <begin position="70"/>
        <end position="97"/>
    </location>
</feature>
<dbReference type="PANTHER" id="PTHR46211:SF8">
    <property type="entry name" value="PHOSPHODIESTERASE"/>
    <property type="match status" value="1"/>
</dbReference>
<proteinExistence type="predicted"/>
<dbReference type="InterPro" id="IPR030395">
    <property type="entry name" value="GP_PDE_dom"/>
</dbReference>
<evidence type="ECO:0000313" key="4">
    <source>
        <dbReference type="Proteomes" id="UP000824024"/>
    </source>
</evidence>
<dbReference type="InterPro" id="IPR017946">
    <property type="entry name" value="PLC-like_Pdiesterase_TIM-brl"/>
</dbReference>
<dbReference type="CDD" id="cd08579">
    <property type="entry name" value="GDPD_memb_like"/>
    <property type="match status" value="1"/>
</dbReference>
<dbReference type="Pfam" id="PF03009">
    <property type="entry name" value="GDPD"/>
    <property type="match status" value="1"/>
</dbReference>
<feature type="transmembrane region" description="Helical" evidence="1">
    <location>
        <begin position="21"/>
        <end position="41"/>
    </location>
</feature>
<sequence>MMKVVRFLKFAWKLLKYNIGTLLVFEILYKFTMIVVFRPVLMGLWRLSLKVRGLSFLSDETIGIYLKGPAIWIILFLLILGLTFFTLLDISCIITCLHASYRKQKMPLLALLRKGTLAALNIFKQKNWLMILYLLIIIPVTHVVLIKGYVAKFQLPEFIFEYIQSHTLLFIVYIAFWIYIAYRSFHWIYSIHYFCLEKCSFKEARRKSNILLKGKFWKDIGALLIWNGVMIGVYYGVIMGGAYLISAINHTFASSDLFSSLTLSGVSTLLGAMGLLYYVFSLPLVYLCISMLFYYRKAKRREPIMGPYRDLEEAYRLQETGWFRKVYQYRKRIIAMAIVAVLSVSFIYSFAEKKGVLNLGLKREIQITAHRGYSEQYPENTMPAFQGAVKIGADYIELDVQQTRDGKIIVMHDSNLKRTTGVDKNIWETDYEEMRYLDAGSWFDKKYSGTTIPTLEEVLAYTKGKIRLNIELKPTGHEHDFEQCVVDIVEQYHCEDEVVLSSMKYDCLENIKKINPDIKTVYITSVSLGNFTVLDYADGYSVEAMMLTQKFVNQAHRAGKEVLVWTVNSEDSMERVLEMGVDGII</sequence>
<dbReference type="Pfam" id="PF10110">
    <property type="entry name" value="GPDPase_memb"/>
    <property type="match status" value="1"/>
</dbReference>
<feature type="transmembrane region" description="Helical" evidence="1">
    <location>
        <begin position="128"/>
        <end position="150"/>
    </location>
</feature>
<organism evidence="3 4">
    <name type="scientific">Candidatus Eubacterium avistercoris</name>
    <dbReference type="NCBI Taxonomy" id="2838567"/>
    <lineage>
        <taxon>Bacteria</taxon>
        <taxon>Bacillati</taxon>
        <taxon>Bacillota</taxon>
        <taxon>Clostridia</taxon>
        <taxon>Eubacteriales</taxon>
        <taxon>Eubacteriaceae</taxon>
        <taxon>Eubacterium</taxon>
    </lineage>
</organism>
<dbReference type="EMBL" id="DXCH01000181">
    <property type="protein sequence ID" value="HIZ07554.1"/>
    <property type="molecule type" value="Genomic_DNA"/>
</dbReference>